<feature type="region of interest" description="Disordered" evidence="1">
    <location>
        <begin position="175"/>
        <end position="200"/>
    </location>
</feature>
<dbReference type="SUPFAM" id="SSF50156">
    <property type="entry name" value="PDZ domain-like"/>
    <property type="match status" value="1"/>
</dbReference>
<dbReference type="InterPro" id="IPR051342">
    <property type="entry name" value="PDZ_scaffold"/>
</dbReference>
<protein>
    <submittedName>
        <fullName evidence="4">PDZ domain-containing protein</fullName>
    </submittedName>
</protein>
<dbReference type="WBParaSite" id="maker-unitig_44539-snap-gene-0.2-mRNA-1">
    <property type="protein sequence ID" value="maker-unitig_44539-snap-gene-0.2-mRNA-1"/>
    <property type="gene ID" value="maker-unitig_44539-snap-gene-0.2"/>
</dbReference>
<accession>A0A1I8FQN8</accession>
<evidence type="ECO:0000256" key="1">
    <source>
        <dbReference type="SAM" id="MobiDB-lite"/>
    </source>
</evidence>
<feature type="region of interest" description="Disordered" evidence="1">
    <location>
        <begin position="331"/>
        <end position="357"/>
    </location>
</feature>
<dbReference type="Gene3D" id="2.30.42.10">
    <property type="match status" value="1"/>
</dbReference>
<evidence type="ECO:0000313" key="4">
    <source>
        <dbReference type="WBParaSite" id="maker-unitig_44539-snap-gene-0.2-mRNA-1"/>
    </source>
</evidence>
<dbReference type="InterPro" id="IPR001478">
    <property type="entry name" value="PDZ"/>
</dbReference>
<dbReference type="PROSITE" id="PS50106">
    <property type="entry name" value="PDZ"/>
    <property type="match status" value="1"/>
</dbReference>
<sequence>EHRLDRDRGHRPDQRLLRFGLRHHRQQEHRCGCPHDSVRWAADTDGRLRSGDHLLCIGLVSVRGMNSEQVASVLRQSGDRVRLVVARVIHDPAAESTVGVDGRCCQLVPTGELEAHLEALVAALDACAAASAEEEQEEQQAEAPSVDDSAGAAAAAAAATAPAVADVGAVDAGQESSVASSRRESASHHGSNHRVCDGSDSSAQNLLTEAVQLHQPPEDIPASCFENPEASPSNGQAEAEEEQADSKEQEMSRLSPDEEVLWVDLEKGSQGWASPIAGYVGETLRCSDELGWDEKLTTTVAREKGQSARGGTKKLKKGFEIGGLSREFAHAKATTESHAGTQGLPQPDPLIKLAEFE</sequence>
<reference evidence="4" key="1">
    <citation type="submission" date="2016-11" db="UniProtKB">
        <authorList>
            <consortium name="WormBaseParasite"/>
        </authorList>
    </citation>
    <scope>IDENTIFICATION</scope>
</reference>
<evidence type="ECO:0000259" key="2">
    <source>
        <dbReference type="PROSITE" id="PS50106"/>
    </source>
</evidence>
<dbReference type="AlphaFoldDB" id="A0A1I8FQN8"/>
<evidence type="ECO:0000313" key="3">
    <source>
        <dbReference type="Proteomes" id="UP000095280"/>
    </source>
</evidence>
<dbReference type="Proteomes" id="UP000095280">
    <property type="component" value="Unplaced"/>
</dbReference>
<keyword evidence="3" id="KW-1185">Reference proteome</keyword>
<dbReference type="PANTHER" id="PTHR19964:SF92">
    <property type="entry name" value="PATJ HOMOLOG"/>
    <property type="match status" value="1"/>
</dbReference>
<proteinExistence type="predicted"/>
<organism evidence="3 4">
    <name type="scientific">Macrostomum lignano</name>
    <dbReference type="NCBI Taxonomy" id="282301"/>
    <lineage>
        <taxon>Eukaryota</taxon>
        <taxon>Metazoa</taxon>
        <taxon>Spiralia</taxon>
        <taxon>Lophotrochozoa</taxon>
        <taxon>Platyhelminthes</taxon>
        <taxon>Rhabditophora</taxon>
        <taxon>Macrostomorpha</taxon>
        <taxon>Macrostomida</taxon>
        <taxon>Macrostomidae</taxon>
        <taxon>Macrostomum</taxon>
    </lineage>
</organism>
<dbReference type="PANTHER" id="PTHR19964">
    <property type="entry name" value="MULTIPLE PDZ DOMAIN PROTEIN"/>
    <property type="match status" value="1"/>
</dbReference>
<name>A0A1I8FQN8_9PLAT</name>
<feature type="domain" description="PDZ" evidence="2">
    <location>
        <begin position="41"/>
        <end position="89"/>
    </location>
</feature>
<feature type="region of interest" description="Disordered" evidence="1">
    <location>
        <begin position="218"/>
        <end position="255"/>
    </location>
</feature>
<dbReference type="InterPro" id="IPR036034">
    <property type="entry name" value="PDZ_sf"/>
</dbReference>